<dbReference type="EMBL" id="HACG01018049">
    <property type="protein sequence ID" value="CEK64914.1"/>
    <property type="molecule type" value="Transcribed_RNA"/>
</dbReference>
<accession>A0A0B6Z8I8</accession>
<protein>
    <submittedName>
        <fullName evidence="1">Uncharacterized protein</fullName>
    </submittedName>
</protein>
<dbReference type="AlphaFoldDB" id="A0A0B6Z8I8"/>
<feature type="non-terminal residue" evidence="1">
    <location>
        <position position="50"/>
    </location>
</feature>
<proteinExistence type="predicted"/>
<name>A0A0B6Z8I8_9EUPU</name>
<sequence length="50" mass="5945">MYLLGLRKNTAALKKRNVKDNLLIKHILYRKIRYCGHIKRHGGLERTILD</sequence>
<reference evidence="1" key="1">
    <citation type="submission" date="2014-12" db="EMBL/GenBank/DDBJ databases">
        <title>Insight into the proteome of Arion vulgaris.</title>
        <authorList>
            <person name="Aradska J."/>
            <person name="Bulat T."/>
            <person name="Smidak R."/>
            <person name="Sarate P."/>
            <person name="Gangsoo J."/>
            <person name="Sialana F."/>
            <person name="Bilban M."/>
            <person name="Lubec G."/>
        </authorList>
    </citation>
    <scope>NUCLEOTIDE SEQUENCE</scope>
    <source>
        <tissue evidence="1">Skin</tissue>
    </source>
</reference>
<organism evidence="1">
    <name type="scientific">Arion vulgaris</name>
    <dbReference type="NCBI Taxonomy" id="1028688"/>
    <lineage>
        <taxon>Eukaryota</taxon>
        <taxon>Metazoa</taxon>
        <taxon>Spiralia</taxon>
        <taxon>Lophotrochozoa</taxon>
        <taxon>Mollusca</taxon>
        <taxon>Gastropoda</taxon>
        <taxon>Heterobranchia</taxon>
        <taxon>Euthyneura</taxon>
        <taxon>Panpulmonata</taxon>
        <taxon>Eupulmonata</taxon>
        <taxon>Stylommatophora</taxon>
        <taxon>Helicina</taxon>
        <taxon>Arionoidea</taxon>
        <taxon>Arionidae</taxon>
        <taxon>Arion</taxon>
    </lineage>
</organism>
<evidence type="ECO:0000313" key="1">
    <source>
        <dbReference type="EMBL" id="CEK64914.1"/>
    </source>
</evidence>
<gene>
    <name evidence="1" type="primary">ORF53315</name>
</gene>